<keyword evidence="4 6" id="KW-1133">Transmembrane helix</keyword>
<feature type="transmembrane region" description="Helical" evidence="6">
    <location>
        <begin position="262"/>
        <end position="285"/>
    </location>
</feature>
<feature type="transmembrane region" description="Helical" evidence="6">
    <location>
        <begin position="329"/>
        <end position="349"/>
    </location>
</feature>
<feature type="transmembrane region" description="Helical" evidence="6">
    <location>
        <begin position="297"/>
        <end position="323"/>
    </location>
</feature>
<evidence type="ECO:0000256" key="6">
    <source>
        <dbReference type="SAM" id="Phobius"/>
    </source>
</evidence>
<dbReference type="Pfam" id="PF01943">
    <property type="entry name" value="Polysacc_synt"/>
    <property type="match status" value="1"/>
</dbReference>
<keyword evidence="8" id="KW-1185">Reference proteome</keyword>
<dbReference type="PANTHER" id="PTHR30250:SF11">
    <property type="entry name" value="O-ANTIGEN TRANSPORTER-RELATED"/>
    <property type="match status" value="1"/>
</dbReference>
<evidence type="ECO:0000256" key="5">
    <source>
        <dbReference type="ARBA" id="ARBA00023136"/>
    </source>
</evidence>
<evidence type="ECO:0000313" key="8">
    <source>
        <dbReference type="Proteomes" id="UP001430374"/>
    </source>
</evidence>
<comment type="caution">
    <text evidence="7">The sequence shown here is derived from an EMBL/GenBank/DDBJ whole genome shotgun (WGS) entry which is preliminary data.</text>
</comment>
<evidence type="ECO:0000256" key="1">
    <source>
        <dbReference type="ARBA" id="ARBA00004651"/>
    </source>
</evidence>
<keyword evidence="3 6" id="KW-0812">Transmembrane</keyword>
<feature type="transmembrane region" description="Helical" evidence="6">
    <location>
        <begin position="117"/>
        <end position="134"/>
    </location>
</feature>
<reference evidence="7" key="1">
    <citation type="submission" date="2021-08" db="EMBL/GenBank/DDBJ databases">
        <title>Complete genome sequence of Chryseobacterium sp strain PS-8.</title>
        <authorList>
            <person name="Das S.K."/>
        </authorList>
    </citation>
    <scope>NUCLEOTIDE SEQUENCE</scope>
    <source>
        <strain evidence="7">PS-8</strain>
    </source>
</reference>
<evidence type="ECO:0000313" key="7">
    <source>
        <dbReference type="EMBL" id="MCF2218017.1"/>
    </source>
</evidence>
<evidence type="ECO:0000256" key="2">
    <source>
        <dbReference type="ARBA" id="ARBA00022475"/>
    </source>
</evidence>
<dbReference type="Proteomes" id="UP001430374">
    <property type="component" value="Unassembled WGS sequence"/>
</dbReference>
<dbReference type="PANTHER" id="PTHR30250">
    <property type="entry name" value="PST FAMILY PREDICTED COLANIC ACID TRANSPORTER"/>
    <property type="match status" value="1"/>
</dbReference>
<dbReference type="InterPro" id="IPR050833">
    <property type="entry name" value="Poly_Biosynth_Transport"/>
</dbReference>
<feature type="transmembrane region" description="Helical" evidence="6">
    <location>
        <begin position="91"/>
        <end position="111"/>
    </location>
</feature>
<feature type="transmembrane region" description="Helical" evidence="6">
    <location>
        <begin position="146"/>
        <end position="166"/>
    </location>
</feature>
<dbReference type="EMBL" id="JACSGT010000001">
    <property type="protein sequence ID" value="MCF2218017.1"/>
    <property type="molecule type" value="Genomic_DNA"/>
</dbReference>
<feature type="transmembrane region" description="Helical" evidence="6">
    <location>
        <begin position="172"/>
        <end position="194"/>
    </location>
</feature>
<dbReference type="InterPro" id="IPR002797">
    <property type="entry name" value="Polysacc_synth"/>
</dbReference>
<dbReference type="RefSeq" id="WP_235129847.1">
    <property type="nucleotide sequence ID" value="NZ_JACSGT010000001.1"/>
</dbReference>
<keyword evidence="2" id="KW-1003">Cell membrane</keyword>
<name>A0ABS9C1D2_9FLAO</name>
<gene>
    <name evidence="7" type="ORF">H9Q08_01745</name>
</gene>
<keyword evidence="5 6" id="KW-0472">Membrane</keyword>
<feature type="transmembrane region" description="Helical" evidence="6">
    <location>
        <begin position="386"/>
        <end position="408"/>
    </location>
</feature>
<accession>A0ABS9C1D2</accession>
<feature type="transmembrane region" description="Helical" evidence="6">
    <location>
        <begin position="361"/>
        <end position="380"/>
    </location>
</feature>
<evidence type="ECO:0000256" key="3">
    <source>
        <dbReference type="ARBA" id="ARBA00022692"/>
    </source>
</evidence>
<sequence>MEKLALVKKIFNNKERNILIFSQILNGILGLVLGKTIAVFFTAEEFGFFNLQFALYTFFFSFFLAPFLQYMKVYINKENFSLLGFSYPARIFFSLFAFCAISIIVLFIIFYKSDFTLALIVLTTLLFNFLFNLYTDYFNLKGNLTIFSYSNIIKSIVSLIVVFFFYKVVKASSIHVLWLVQLLGFFMGIVFFYKHYKFFFVKKIQYKFNELLNDYLKYTWPLMLLAFWGWVNSYVDRYIIGYYMQTKDVGIYNANLGLGSKVFLLLNPIFLALITPSIFSSNYGLTEKKKIIIKYSLVYAGVAFFILSVLYFGHDFFGILLLSKNYQEGFYIIFWSALAYYFLTSSYIFEVYFYAHNKTKVILFTNIASALVSIVINFILIPRLGLTGAAFGLVTGTLAKYIITCLIFRNLKE</sequence>
<feature type="transmembrane region" description="Helical" evidence="6">
    <location>
        <begin position="20"/>
        <end position="41"/>
    </location>
</feature>
<protein>
    <submittedName>
        <fullName evidence="7">Oligosaccharide flippase family protein</fullName>
    </submittedName>
</protein>
<proteinExistence type="predicted"/>
<feature type="transmembrane region" description="Helical" evidence="6">
    <location>
        <begin position="53"/>
        <end position="71"/>
    </location>
</feature>
<organism evidence="7 8">
    <name type="scientific">Chryseobacterium indicum</name>
    <dbReference type="NCBI Taxonomy" id="2766954"/>
    <lineage>
        <taxon>Bacteria</taxon>
        <taxon>Pseudomonadati</taxon>
        <taxon>Bacteroidota</taxon>
        <taxon>Flavobacteriia</taxon>
        <taxon>Flavobacteriales</taxon>
        <taxon>Weeksellaceae</taxon>
        <taxon>Chryseobacterium group</taxon>
        <taxon>Chryseobacterium</taxon>
    </lineage>
</organism>
<comment type="subcellular location">
    <subcellularLocation>
        <location evidence="1">Cell membrane</location>
        <topology evidence="1">Multi-pass membrane protein</topology>
    </subcellularLocation>
</comment>
<feature type="transmembrane region" description="Helical" evidence="6">
    <location>
        <begin position="215"/>
        <end position="235"/>
    </location>
</feature>
<evidence type="ECO:0000256" key="4">
    <source>
        <dbReference type="ARBA" id="ARBA00022989"/>
    </source>
</evidence>